<name>A0AAV5M9K3_9ROSI</name>
<dbReference type="Proteomes" id="UP001054252">
    <property type="component" value="Unassembled WGS sequence"/>
</dbReference>
<feature type="compositionally biased region" description="Polar residues" evidence="1">
    <location>
        <begin position="11"/>
        <end position="21"/>
    </location>
</feature>
<reference evidence="2 3" key="1">
    <citation type="journal article" date="2021" name="Commun. Biol.">
        <title>The genome of Shorea leprosula (Dipterocarpaceae) highlights the ecological relevance of drought in aseasonal tropical rainforests.</title>
        <authorList>
            <person name="Ng K.K.S."/>
            <person name="Kobayashi M.J."/>
            <person name="Fawcett J.A."/>
            <person name="Hatakeyama M."/>
            <person name="Paape T."/>
            <person name="Ng C.H."/>
            <person name="Ang C.C."/>
            <person name="Tnah L.H."/>
            <person name="Lee C.T."/>
            <person name="Nishiyama T."/>
            <person name="Sese J."/>
            <person name="O'Brien M.J."/>
            <person name="Copetti D."/>
            <person name="Mohd Noor M.I."/>
            <person name="Ong R.C."/>
            <person name="Putra M."/>
            <person name="Sireger I.Z."/>
            <person name="Indrioko S."/>
            <person name="Kosugi Y."/>
            <person name="Izuno A."/>
            <person name="Isagi Y."/>
            <person name="Lee S.L."/>
            <person name="Shimizu K.K."/>
        </authorList>
    </citation>
    <scope>NUCLEOTIDE SEQUENCE [LARGE SCALE GENOMIC DNA]</scope>
    <source>
        <strain evidence="2">214</strain>
    </source>
</reference>
<accession>A0AAV5M9K3</accession>
<dbReference type="EMBL" id="BPVZ01000203">
    <property type="protein sequence ID" value="GKV46153.1"/>
    <property type="molecule type" value="Genomic_DNA"/>
</dbReference>
<sequence length="81" mass="9381">MAMESKPRNIIFNTNPHQNGGFSPHLETPKSIDYIHIRIHKQDSTDTKIRDDKANHNNPSFALDANHNSKTTEKKFLRKLK</sequence>
<evidence type="ECO:0000313" key="3">
    <source>
        <dbReference type="Proteomes" id="UP001054252"/>
    </source>
</evidence>
<feature type="region of interest" description="Disordered" evidence="1">
    <location>
        <begin position="1"/>
        <end position="25"/>
    </location>
</feature>
<comment type="caution">
    <text evidence="2">The sequence shown here is derived from an EMBL/GenBank/DDBJ whole genome shotgun (WGS) entry which is preliminary data.</text>
</comment>
<organism evidence="2 3">
    <name type="scientific">Rubroshorea leprosula</name>
    <dbReference type="NCBI Taxonomy" id="152421"/>
    <lineage>
        <taxon>Eukaryota</taxon>
        <taxon>Viridiplantae</taxon>
        <taxon>Streptophyta</taxon>
        <taxon>Embryophyta</taxon>
        <taxon>Tracheophyta</taxon>
        <taxon>Spermatophyta</taxon>
        <taxon>Magnoliopsida</taxon>
        <taxon>eudicotyledons</taxon>
        <taxon>Gunneridae</taxon>
        <taxon>Pentapetalae</taxon>
        <taxon>rosids</taxon>
        <taxon>malvids</taxon>
        <taxon>Malvales</taxon>
        <taxon>Dipterocarpaceae</taxon>
        <taxon>Rubroshorea</taxon>
    </lineage>
</organism>
<protein>
    <submittedName>
        <fullName evidence="2">Uncharacterized protein</fullName>
    </submittedName>
</protein>
<dbReference type="AlphaFoldDB" id="A0AAV5M9K3"/>
<evidence type="ECO:0000313" key="2">
    <source>
        <dbReference type="EMBL" id="GKV46153.1"/>
    </source>
</evidence>
<feature type="compositionally biased region" description="Basic and acidic residues" evidence="1">
    <location>
        <begin position="43"/>
        <end position="55"/>
    </location>
</feature>
<gene>
    <name evidence="2" type="ORF">SLEP1_g53161</name>
</gene>
<keyword evidence="3" id="KW-1185">Reference proteome</keyword>
<feature type="region of interest" description="Disordered" evidence="1">
    <location>
        <begin position="43"/>
        <end position="81"/>
    </location>
</feature>
<evidence type="ECO:0000256" key="1">
    <source>
        <dbReference type="SAM" id="MobiDB-lite"/>
    </source>
</evidence>
<proteinExistence type="predicted"/>